<dbReference type="Proteomes" id="UP000245207">
    <property type="component" value="Unassembled WGS sequence"/>
</dbReference>
<dbReference type="OrthoDB" id="641149at2759"/>
<dbReference type="STRING" id="35608.A0A2U1KU36"/>
<reference evidence="1 2" key="1">
    <citation type="journal article" date="2018" name="Mol. Plant">
        <title>The genome of Artemisia annua provides insight into the evolution of Asteraceae family and artemisinin biosynthesis.</title>
        <authorList>
            <person name="Shen Q."/>
            <person name="Zhang L."/>
            <person name="Liao Z."/>
            <person name="Wang S."/>
            <person name="Yan T."/>
            <person name="Shi P."/>
            <person name="Liu M."/>
            <person name="Fu X."/>
            <person name="Pan Q."/>
            <person name="Wang Y."/>
            <person name="Lv Z."/>
            <person name="Lu X."/>
            <person name="Zhang F."/>
            <person name="Jiang W."/>
            <person name="Ma Y."/>
            <person name="Chen M."/>
            <person name="Hao X."/>
            <person name="Li L."/>
            <person name="Tang Y."/>
            <person name="Lv G."/>
            <person name="Zhou Y."/>
            <person name="Sun X."/>
            <person name="Brodelius P.E."/>
            <person name="Rose J.K.C."/>
            <person name="Tang K."/>
        </authorList>
    </citation>
    <scope>NUCLEOTIDE SEQUENCE [LARGE SCALE GENOMIC DNA]</scope>
    <source>
        <strain evidence="2">cv. Huhao1</strain>
        <tissue evidence="1">Leaf</tissue>
    </source>
</reference>
<evidence type="ECO:0000313" key="2">
    <source>
        <dbReference type="Proteomes" id="UP000245207"/>
    </source>
</evidence>
<name>A0A2U1KU36_ARTAN</name>
<evidence type="ECO:0000313" key="1">
    <source>
        <dbReference type="EMBL" id="PWA40269.1"/>
    </source>
</evidence>
<accession>A0A2U1KU36</accession>
<protein>
    <submittedName>
        <fullName evidence="1">Uncharacterized protein</fullName>
    </submittedName>
</protein>
<dbReference type="EMBL" id="PKPP01013929">
    <property type="protein sequence ID" value="PWA40269.1"/>
    <property type="molecule type" value="Genomic_DNA"/>
</dbReference>
<keyword evidence="2" id="KW-1185">Reference proteome</keyword>
<gene>
    <name evidence="1" type="ORF">CTI12_AA564190</name>
</gene>
<dbReference type="AlphaFoldDB" id="A0A2U1KU36"/>
<sequence>MNRLGIRLKDVVSIEPSEAKRKILRQWWENSDQTRELVQIATIQNYQAAATDTESYAVLDFSMFVEFVRVLQCVRSALACFRGGTV</sequence>
<proteinExistence type="predicted"/>
<organism evidence="1 2">
    <name type="scientific">Artemisia annua</name>
    <name type="common">Sweet wormwood</name>
    <dbReference type="NCBI Taxonomy" id="35608"/>
    <lineage>
        <taxon>Eukaryota</taxon>
        <taxon>Viridiplantae</taxon>
        <taxon>Streptophyta</taxon>
        <taxon>Embryophyta</taxon>
        <taxon>Tracheophyta</taxon>
        <taxon>Spermatophyta</taxon>
        <taxon>Magnoliopsida</taxon>
        <taxon>eudicotyledons</taxon>
        <taxon>Gunneridae</taxon>
        <taxon>Pentapetalae</taxon>
        <taxon>asterids</taxon>
        <taxon>campanulids</taxon>
        <taxon>Asterales</taxon>
        <taxon>Asteraceae</taxon>
        <taxon>Asteroideae</taxon>
        <taxon>Anthemideae</taxon>
        <taxon>Artemisiinae</taxon>
        <taxon>Artemisia</taxon>
    </lineage>
</organism>
<comment type="caution">
    <text evidence="1">The sequence shown here is derived from an EMBL/GenBank/DDBJ whole genome shotgun (WGS) entry which is preliminary data.</text>
</comment>